<dbReference type="EMBL" id="VJVW01000001">
    <property type="protein sequence ID" value="MUP41738.1"/>
    <property type="molecule type" value="Genomic_DNA"/>
</dbReference>
<organism evidence="4 5">
    <name type="scientific">Christiangramia aestuarii</name>
    <dbReference type="NCBI Taxonomy" id="1028746"/>
    <lineage>
        <taxon>Bacteria</taxon>
        <taxon>Pseudomonadati</taxon>
        <taxon>Bacteroidota</taxon>
        <taxon>Flavobacteriia</taxon>
        <taxon>Flavobacteriales</taxon>
        <taxon>Flavobacteriaceae</taxon>
        <taxon>Christiangramia</taxon>
    </lineage>
</organism>
<sequence>MVVQKIVLVHASRQLLLMLLMLTVQKMWIPRLVLMWMMRPFRWLAEFETLEAGCGDGGSFTTTPPTAESLSICADVDISLTYSAADGCTEDSATSSFKAKADKEAPEIQLPEYDDTVCEEEVPASLTATWTDNCSDGDDITAYPVLVGQDECSMTYKYVFKAIDDCGNDAEEVIYITREIDLVDNCETIYGYANSDVSQCFLEDGFNRWGWTNNLTAEDSYELTLYAGAGQCDRSKGAVAGTATIDYFDDKVTVTYEMDGYTLSEAHVYIGCTPYPLNNGKETVAPGQYNFNPSFGESVQAYQVGPIDVSDLDDVYVIVHGVACEIVCQCTPDENGEIPSSFDGAQAECDESETASSGNGNGNGKNNKAAEAGNFKASPVPFNNRLTLQYDFDYTSNKVEIQVYDLSGRLLRTYADKKVTKGDTKELAIDFALKANQVYIIRMVTDREVITKNVVSSNRK</sequence>
<keyword evidence="1" id="KW-0732">Signal</keyword>
<feature type="region of interest" description="Disordered" evidence="2">
    <location>
        <begin position="339"/>
        <end position="371"/>
    </location>
</feature>
<dbReference type="AlphaFoldDB" id="A0A7M3SYQ7"/>
<comment type="caution">
    <text evidence="4">The sequence shown here is derived from an EMBL/GenBank/DDBJ whole genome shotgun (WGS) entry which is preliminary data.</text>
</comment>
<dbReference type="NCBIfam" id="TIGR04183">
    <property type="entry name" value="Por_Secre_tail"/>
    <property type="match status" value="1"/>
</dbReference>
<gene>
    <name evidence="4" type="ORF">FLP08_04070</name>
</gene>
<name>A0A7M3SYQ7_9FLAO</name>
<evidence type="ECO:0000256" key="1">
    <source>
        <dbReference type="ARBA" id="ARBA00022729"/>
    </source>
</evidence>
<evidence type="ECO:0000313" key="4">
    <source>
        <dbReference type="EMBL" id="MUP41738.1"/>
    </source>
</evidence>
<reference evidence="4 5" key="1">
    <citation type="submission" date="2019-07" db="EMBL/GenBank/DDBJ databases">
        <title>Gramella aestuarii sp. nov., isolated from a tidal flat, and emended description of Gramella echinicola.</title>
        <authorList>
            <person name="Liu L."/>
        </authorList>
    </citation>
    <scope>NUCLEOTIDE SEQUENCE [LARGE SCALE GENOMIC DNA]</scope>
    <source>
        <strain evidence="4 5">BS12</strain>
    </source>
</reference>
<dbReference type="RefSeq" id="WP_156274271.1">
    <property type="nucleotide sequence ID" value="NZ_VJVW01000001.1"/>
</dbReference>
<dbReference type="Proteomes" id="UP000460416">
    <property type="component" value="Unassembled WGS sequence"/>
</dbReference>
<keyword evidence="5" id="KW-1185">Reference proteome</keyword>
<dbReference type="InterPro" id="IPR026444">
    <property type="entry name" value="Secre_tail"/>
</dbReference>
<evidence type="ECO:0000256" key="2">
    <source>
        <dbReference type="SAM" id="MobiDB-lite"/>
    </source>
</evidence>
<keyword evidence="3" id="KW-0812">Transmembrane</keyword>
<evidence type="ECO:0000313" key="5">
    <source>
        <dbReference type="Proteomes" id="UP000460416"/>
    </source>
</evidence>
<keyword evidence="3" id="KW-1133">Transmembrane helix</keyword>
<protein>
    <submittedName>
        <fullName evidence="4">T9SS type A sorting domain-containing protein</fullName>
    </submittedName>
</protein>
<feature type="transmembrane region" description="Helical" evidence="3">
    <location>
        <begin position="15"/>
        <end position="34"/>
    </location>
</feature>
<evidence type="ECO:0000256" key="3">
    <source>
        <dbReference type="SAM" id="Phobius"/>
    </source>
</evidence>
<accession>A0A7M3SYQ7</accession>
<proteinExistence type="predicted"/>
<keyword evidence="3" id="KW-0472">Membrane</keyword>
<feature type="compositionally biased region" description="Low complexity" evidence="2">
    <location>
        <begin position="354"/>
        <end position="371"/>
    </location>
</feature>
<dbReference type="OrthoDB" id="599464at2"/>